<accession>A0AAE1CSG1</accession>
<dbReference type="AlphaFoldDB" id="A0AAE1CSG1"/>
<dbReference type="Proteomes" id="UP001283361">
    <property type="component" value="Unassembled WGS sequence"/>
</dbReference>
<gene>
    <name evidence="1" type="ORF">RRG08_002563</name>
</gene>
<comment type="caution">
    <text evidence="1">The sequence shown here is derived from an EMBL/GenBank/DDBJ whole genome shotgun (WGS) entry which is preliminary data.</text>
</comment>
<evidence type="ECO:0000313" key="2">
    <source>
        <dbReference type="Proteomes" id="UP001283361"/>
    </source>
</evidence>
<protein>
    <recommendedName>
        <fullName evidence="3">HAT C-terminal dimerisation domain-containing protein</fullName>
    </recommendedName>
</protein>
<dbReference type="EMBL" id="JAWDGP010006922">
    <property type="protein sequence ID" value="KAK3732953.1"/>
    <property type="molecule type" value="Genomic_DNA"/>
</dbReference>
<evidence type="ECO:0008006" key="3">
    <source>
        <dbReference type="Google" id="ProtNLM"/>
    </source>
</evidence>
<keyword evidence="2" id="KW-1185">Reference proteome</keyword>
<evidence type="ECO:0000313" key="1">
    <source>
        <dbReference type="EMBL" id="KAK3732953.1"/>
    </source>
</evidence>
<name>A0AAE1CSG1_9GAST</name>
<proteinExistence type="predicted"/>
<reference evidence="1" key="1">
    <citation type="journal article" date="2023" name="G3 (Bethesda)">
        <title>A reference genome for the long-term kleptoplast-retaining sea slug Elysia crispata morphotype clarki.</title>
        <authorList>
            <person name="Eastman K.E."/>
            <person name="Pendleton A.L."/>
            <person name="Shaikh M.A."/>
            <person name="Suttiyut T."/>
            <person name="Ogas R."/>
            <person name="Tomko P."/>
            <person name="Gavelis G."/>
            <person name="Widhalm J.R."/>
            <person name="Wisecaver J.H."/>
        </authorList>
    </citation>
    <scope>NUCLEOTIDE SEQUENCE</scope>
    <source>
        <strain evidence="1">ECLA1</strain>
    </source>
</reference>
<sequence>MPISNPTPKSFASLDPEVRGITASLNYLMKFSLLFPTLDKYRFSSEVRNFQYDSNLSIITETRIDKWWSRVPADKYPQLINVAKTALSCFYGAIVESTFSEMGNIVTKAKTNLNVPTYSAYQTIRYHLKSQNMTAVEKFGRSKPLISPVDSELTRNMRPASSRYREDLKSTPKPTTITKKEANSQVGLLYSHTSSNAEINSAPTQKASALKETKLLG</sequence>
<organism evidence="1 2">
    <name type="scientific">Elysia crispata</name>
    <name type="common">lettuce slug</name>
    <dbReference type="NCBI Taxonomy" id="231223"/>
    <lineage>
        <taxon>Eukaryota</taxon>
        <taxon>Metazoa</taxon>
        <taxon>Spiralia</taxon>
        <taxon>Lophotrochozoa</taxon>
        <taxon>Mollusca</taxon>
        <taxon>Gastropoda</taxon>
        <taxon>Heterobranchia</taxon>
        <taxon>Euthyneura</taxon>
        <taxon>Panpulmonata</taxon>
        <taxon>Sacoglossa</taxon>
        <taxon>Placobranchoidea</taxon>
        <taxon>Plakobranchidae</taxon>
        <taxon>Elysia</taxon>
    </lineage>
</organism>